<dbReference type="FunFam" id="1.10.287.130:FF:000001">
    <property type="entry name" value="Two-component sensor histidine kinase"/>
    <property type="match status" value="1"/>
</dbReference>
<dbReference type="CDD" id="cd17580">
    <property type="entry name" value="REC_2_DhkD-like"/>
    <property type="match status" value="1"/>
</dbReference>
<dbReference type="RefSeq" id="WP_171160758.1">
    <property type="nucleotide sequence ID" value="NZ_CP053073.1"/>
</dbReference>
<evidence type="ECO:0000259" key="10">
    <source>
        <dbReference type="PROSITE" id="PS50109"/>
    </source>
</evidence>
<proteinExistence type="predicted"/>
<dbReference type="InterPro" id="IPR036890">
    <property type="entry name" value="HATPase_C_sf"/>
</dbReference>
<dbReference type="KEGG" id="upl:DSM104440_00759"/>
<dbReference type="Gene3D" id="1.10.287.130">
    <property type="match status" value="1"/>
</dbReference>
<dbReference type="GO" id="GO:0000155">
    <property type="term" value="F:phosphorelay sensor kinase activity"/>
    <property type="evidence" value="ECO:0007669"/>
    <property type="project" value="InterPro"/>
</dbReference>
<keyword evidence="4 9" id="KW-0597">Phosphoprotein</keyword>
<dbReference type="SMART" id="SM00065">
    <property type="entry name" value="GAF"/>
    <property type="match status" value="1"/>
</dbReference>
<dbReference type="AlphaFoldDB" id="A0A6M4H7J8"/>
<dbReference type="SUPFAM" id="SSF55874">
    <property type="entry name" value="ATPase domain of HSP90 chaperone/DNA topoisomerase II/histidine kinase"/>
    <property type="match status" value="1"/>
</dbReference>
<dbReference type="Pfam" id="PF02518">
    <property type="entry name" value="HATPase_c"/>
    <property type="match status" value="1"/>
</dbReference>
<dbReference type="PRINTS" id="PR00344">
    <property type="entry name" value="BCTRLSENSOR"/>
</dbReference>
<dbReference type="InterPro" id="IPR036097">
    <property type="entry name" value="HisK_dim/P_sf"/>
</dbReference>
<dbReference type="Pfam" id="PF13492">
    <property type="entry name" value="GAF_3"/>
    <property type="match status" value="1"/>
</dbReference>
<evidence type="ECO:0000259" key="11">
    <source>
        <dbReference type="PROSITE" id="PS50110"/>
    </source>
</evidence>
<dbReference type="InterPro" id="IPR004358">
    <property type="entry name" value="Sig_transdc_His_kin-like_C"/>
</dbReference>
<feature type="domain" description="Response regulatory" evidence="11">
    <location>
        <begin position="14"/>
        <end position="130"/>
    </location>
</feature>
<dbReference type="PROSITE" id="PS50110">
    <property type="entry name" value="RESPONSE_REGULATORY"/>
    <property type="match status" value="2"/>
</dbReference>
<evidence type="ECO:0000256" key="1">
    <source>
        <dbReference type="ARBA" id="ARBA00000085"/>
    </source>
</evidence>
<protein>
    <recommendedName>
        <fullName evidence="3">histidine kinase</fullName>
        <ecNumber evidence="3">2.7.13.3</ecNumber>
    </recommendedName>
</protein>
<dbReference type="EMBL" id="CP053073">
    <property type="protein sequence ID" value="QJR13967.1"/>
    <property type="molecule type" value="Genomic_DNA"/>
</dbReference>
<evidence type="ECO:0000313" key="12">
    <source>
        <dbReference type="EMBL" id="QJR13967.1"/>
    </source>
</evidence>
<feature type="domain" description="Histidine kinase" evidence="10">
    <location>
        <begin position="355"/>
        <end position="573"/>
    </location>
</feature>
<dbReference type="GO" id="GO:0005886">
    <property type="term" value="C:plasma membrane"/>
    <property type="evidence" value="ECO:0007669"/>
    <property type="project" value="UniProtKB-SubCell"/>
</dbReference>
<dbReference type="SMART" id="SM00388">
    <property type="entry name" value="HisKA"/>
    <property type="match status" value="1"/>
</dbReference>
<feature type="modified residue" description="4-aspartylphosphate" evidence="9">
    <location>
        <position position="63"/>
    </location>
</feature>
<keyword evidence="8" id="KW-0472">Membrane</keyword>
<dbReference type="Gene3D" id="3.30.565.10">
    <property type="entry name" value="Histidine kinase-like ATPase, C-terminal domain"/>
    <property type="match status" value="1"/>
</dbReference>
<evidence type="ECO:0000313" key="13">
    <source>
        <dbReference type="Proteomes" id="UP000503096"/>
    </source>
</evidence>
<dbReference type="Pfam" id="PF00512">
    <property type="entry name" value="HisKA"/>
    <property type="match status" value="1"/>
</dbReference>
<dbReference type="InterPro" id="IPR003018">
    <property type="entry name" value="GAF"/>
</dbReference>
<comment type="catalytic activity">
    <reaction evidence="1">
        <text>ATP + protein L-histidine = ADP + protein N-phospho-L-histidine.</text>
        <dbReference type="EC" id="2.7.13.3"/>
    </reaction>
</comment>
<keyword evidence="6 12" id="KW-0418">Kinase</keyword>
<feature type="domain" description="Response regulatory" evidence="11">
    <location>
        <begin position="592"/>
        <end position="708"/>
    </location>
</feature>
<name>A0A6M4H7J8_9PROT</name>
<dbReference type="InterPro" id="IPR003661">
    <property type="entry name" value="HisK_dim/P_dom"/>
</dbReference>
<dbReference type="PROSITE" id="PS50109">
    <property type="entry name" value="HIS_KIN"/>
    <property type="match status" value="1"/>
</dbReference>
<gene>
    <name evidence="12" type="primary">rcsC_5</name>
    <name evidence="12" type="ORF">DSM104440_00759</name>
</gene>
<dbReference type="SMART" id="SM00387">
    <property type="entry name" value="HATPase_c"/>
    <property type="match status" value="1"/>
</dbReference>
<dbReference type="Gene3D" id="3.30.450.40">
    <property type="match status" value="1"/>
</dbReference>
<dbReference type="PANTHER" id="PTHR43547:SF2">
    <property type="entry name" value="HYBRID SIGNAL TRANSDUCTION HISTIDINE KINASE C"/>
    <property type="match status" value="1"/>
</dbReference>
<evidence type="ECO:0000256" key="7">
    <source>
        <dbReference type="ARBA" id="ARBA00023012"/>
    </source>
</evidence>
<dbReference type="SMART" id="SM00448">
    <property type="entry name" value="REC"/>
    <property type="match status" value="2"/>
</dbReference>
<evidence type="ECO:0000256" key="4">
    <source>
        <dbReference type="ARBA" id="ARBA00022553"/>
    </source>
</evidence>
<dbReference type="InterPro" id="IPR029016">
    <property type="entry name" value="GAF-like_dom_sf"/>
</dbReference>
<dbReference type="SUPFAM" id="SSF55781">
    <property type="entry name" value="GAF domain-like"/>
    <property type="match status" value="1"/>
</dbReference>
<evidence type="ECO:0000256" key="8">
    <source>
        <dbReference type="ARBA" id="ARBA00023136"/>
    </source>
</evidence>
<reference evidence="12 13" key="1">
    <citation type="submission" date="2020-04" db="EMBL/GenBank/DDBJ databases">
        <title>Usitatibacter rugosus gen. nov., sp. nov. and Usitatibacter palustris sp. nov., novel members of Usitatibacteraceae fam. nov. within the order Nitrosomonadales isolated from soil.</title>
        <authorList>
            <person name="Huber K.J."/>
            <person name="Neumann-Schaal M."/>
            <person name="Geppert A."/>
            <person name="Luckner M."/>
            <person name="Wanner G."/>
            <person name="Overmann J."/>
        </authorList>
    </citation>
    <scope>NUCLEOTIDE SEQUENCE [LARGE SCALE GENOMIC DNA]</scope>
    <source>
        <strain evidence="12 13">Swamp67</strain>
    </source>
</reference>
<dbReference type="PANTHER" id="PTHR43547">
    <property type="entry name" value="TWO-COMPONENT HISTIDINE KINASE"/>
    <property type="match status" value="1"/>
</dbReference>
<dbReference type="Gene3D" id="3.40.50.2300">
    <property type="match status" value="2"/>
</dbReference>
<dbReference type="CDD" id="cd00082">
    <property type="entry name" value="HisKA"/>
    <property type="match status" value="1"/>
</dbReference>
<organism evidence="12 13">
    <name type="scientific">Usitatibacter palustris</name>
    <dbReference type="NCBI Taxonomy" id="2732487"/>
    <lineage>
        <taxon>Bacteria</taxon>
        <taxon>Pseudomonadati</taxon>
        <taxon>Pseudomonadota</taxon>
        <taxon>Betaproteobacteria</taxon>
        <taxon>Nitrosomonadales</taxon>
        <taxon>Usitatibacteraceae</taxon>
        <taxon>Usitatibacter</taxon>
    </lineage>
</organism>
<feature type="modified residue" description="4-aspartylphosphate" evidence="9">
    <location>
        <position position="641"/>
    </location>
</feature>
<dbReference type="FunFam" id="3.30.565.10:FF:000006">
    <property type="entry name" value="Sensor histidine kinase WalK"/>
    <property type="match status" value="1"/>
</dbReference>
<dbReference type="InterPro" id="IPR011006">
    <property type="entry name" value="CheY-like_superfamily"/>
</dbReference>
<dbReference type="EC" id="2.7.13.3" evidence="3"/>
<dbReference type="InterPro" id="IPR001789">
    <property type="entry name" value="Sig_transdc_resp-reg_receiver"/>
</dbReference>
<keyword evidence="13" id="KW-1185">Reference proteome</keyword>
<sequence>MVEAVTDHPPGSAAILAVDDRPDKILVLRTVLEELGQEVVSVSSGQEALKEILERDFAVILLDINMPGLDGFETAELIRKRKRSAHTPIIFMTAYADEMHAIRAYKLGAVDFILTPFAPEVLRAKVRVFVELHLMAEAVRNAADQRVALAREQALRGAAEEAVRRSAFLAEGGRLLASSLEAEMLARDFVHFAVPYLGSLALLALVDDQGRIMRTEVAWSDPEMTTGRKARSVLRVLDAPFEETIARALESGKSEVATTAIGEDGLHIERIEGGTQEALAMSFRPQAIVVHPLRARGRTLGALAIALAPPRARFSAAELALGDDIAGRVAIAIDNAMLYRQVRDNDRRKDEFLAMLAHELRSPLAPIRNAIEVMRAMGPSEERWPWARDIIDRQSKQLVRLVDDLLDVSRITSGKIQLRTEDVDVASVLQSAVETSRPLIEERRHELAMTLPDRPLAVRGDAARIAQTLANLLNNAAKYTSPGGRIAVSAGAEGNEVVFKVSDTGLGIPAPMLDGIFDLFSQLDHSLDRSQGGLGIGLTLVKRLVEAQGGTVGAKSEGLNCGSEFSIRLPLSAGVPRAQQASKSSAPTPRRRILVVEDHADTAQTLATLVALDGHEVRAVHDGPAALEMAPGYLPEVILIDIGLPGMDGFEVARRMRALAQTRASLLVAVTGYGQERDRRMALAAGFDEHLVKPVNVQALCAVIREKRHAAEVT</sequence>
<evidence type="ECO:0000256" key="2">
    <source>
        <dbReference type="ARBA" id="ARBA00004429"/>
    </source>
</evidence>
<keyword evidence="7" id="KW-0902">Two-component regulatory system</keyword>
<evidence type="ECO:0000256" key="5">
    <source>
        <dbReference type="ARBA" id="ARBA00022679"/>
    </source>
</evidence>
<accession>A0A6M4H7J8</accession>
<evidence type="ECO:0000256" key="6">
    <source>
        <dbReference type="ARBA" id="ARBA00022777"/>
    </source>
</evidence>
<dbReference type="SUPFAM" id="SSF52172">
    <property type="entry name" value="CheY-like"/>
    <property type="match status" value="2"/>
</dbReference>
<dbReference type="Proteomes" id="UP000503096">
    <property type="component" value="Chromosome"/>
</dbReference>
<dbReference type="InParanoid" id="A0A6M4H7J8"/>
<comment type="subcellular location">
    <subcellularLocation>
        <location evidence="2">Cell inner membrane</location>
        <topology evidence="2">Multi-pass membrane protein</topology>
    </subcellularLocation>
</comment>
<keyword evidence="5 12" id="KW-0808">Transferase</keyword>
<evidence type="ECO:0000256" key="3">
    <source>
        <dbReference type="ARBA" id="ARBA00012438"/>
    </source>
</evidence>
<evidence type="ECO:0000256" key="9">
    <source>
        <dbReference type="PROSITE-ProRule" id="PRU00169"/>
    </source>
</evidence>
<dbReference type="Pfam" id="PF00072">
    <property type="entry name" value="Response_reg"/>
    <property type="match status" value="2"/>
</dbReference>
<dbReference type="InterPro" id="IPR003594">
    <property type="entry name" value="HATPase_dom"/>
</dbReference>
<dbReference type="SUPFAM" id="SSF47384">
    <property type="entry name" value="Homodimeric domain of signal transducing histidine kinase"/>
    <property type="match status" value="1"/>
</dbReference>
<dbReference type="InterPro" id="IPR005467">
    <property type="entry name" value="His_kinase_dom"/>
</dbReference>